<dbReference type="STRING" id="231916.A0A409YR60"/>
<dbReference type="PANTHER" id="PTHR34365">
    <property type="entry name" value="ENOLASE (DUF1399)"/>
    <property type="match status" value="1"/>
</dbReference>
<dbReference type="AlphaFoldDB" id="A0A409YR60"/>
<gene>
    <name evidence="1" type="ORF">CVT26_009050</name>
</gene>
<name>A0A409YR60_9AGAR</name>
<dbReference type="EMBL" id="NHYE01000471">
    <property type="protein sequence ID" value="PPR05483.1"/>
    <property type="molecule type" value="Genomic_DNA"/>
</dbReference>
<evidence type="ECO:0000313" key="2">
    <source>
        <dbReference type="Proteomes" id="UP000284706"/>
    </source>
</evidence>
<dbReference type="OrthoDB" id="2684236at2759"/>
<dbReference type="Pfam" id="PF07173">
    <property type="entry name" value="GRDP-like"/>
    <property type="match status" value="1"/>
</dbReference>
<reference evidence="1 2" key="1">
    <citation type="journal article" date="2018" name="Evol. Lett.">
        <title>Horizontal gene cluster transfer increased hallucinogenic mushroom diversity.</title>
        <authorList>
            <person name="Reynolds H.T."/>
            <person name="Vijayakumar V."/>
            <person name="Gluck-Thaler E."/>
            <person name="Korotkin H.B."/>
            <person name="Matheny P.B."/>
            <person name="Slot J.C."/>
        </authorList>
    </citation>
    <scope>NUCLEOTIDE SEQUENCE [LARGE SCALE GENOMIC DNA]</scope>
    <source>
        <strain evidence="1 2">SRW20</strain>
    </source>
</reference>
<keyword evidence="2" id="KW-1185">Reference proteome</keyword>
<protein>
    <submittedName>
        <fullName evidence="1">Uncharacterized protein</fullName>
    </submittedName>
</protein>
<dbReference type="InParanoid" id="A0A409YR60"/>
<proteinExistence type="predicted"/>
<organism evidence="1 2">
    <name type="scientific">Gymnopilus dilepis</name>
    <dbReference type="NCBI Taxonomy" id="231916"/>
    <lineage>
        <taxon>Eukaryota</taxon>
        <taxon>Fungi</taxon>
        <taxon>Dikarya</taxon>
        <taxon>Basidiomycota</taxon>
        <taxon>Agaricomycotina</taxon>
        <taxon>Agaricomycetes</taxon>
        <taxon>Agaricomycetidae</taxon>
        <taxon>Agaricales</taxon>
        <taxon>Agaricineae</taxon>
        <taxon>Hymenogastraceae</taxon>
        <taxon>Gymnopilus</taxon>
    </lineage>
</organism>
<sequence length="660" mass="73303">MSKAEDAPPAYDELFPVDPSSLSAASSSEHADYRISPTYSPPMHFDVGPDLRIPPLVTIREVKGHLGLLHLFADLKGRVNGIPNLPEHLSTLKSEKRWGWFVGLAVERVGLKMDRFDTWCQSLNEEDVIRDTEVILPPVDILMVWHTYMLNPRLYAEDCMRIDQCKVLKKFEGHFHRLLKDSLSTMLASMPSDTRLAFWLAKTGMPFDPLEGIANMRYRMISCPKCHTSIEVEFVKGDGSGYLQQQFIISCPNPHCRIAEINKGTLGLHKFARDVSSPDLPLASTHFAATTVDKQRGNFLKKNIAATSQSSSSTLSVYTEGSPMYQEALTQAIMKHFNYSIVELRKEMCRATHPSLAGRVMMAYSDDKPYSVELVGAVLRQSSFVGKMYDLGWTAPGYFDSEEDELALHHALARYHAFLDLSWSSPSSSFVPTLDIDLVWHTHQLMPAKYNSDCFRYVKRFIDHDDKVEGLKLASAFDKTSIAWKDRFGVEYTHCDCPVPGTTIGERLSRMLGRSHRTGPAGHLIPYDRQDLRSSSHPSDHNAVRFAVKFEQHHSYTNAKYESRARSRIGKVKAEASAIKSHQKEVAKALQGGGKGVCKPESAFLVPVPIFFAKGRLGSHAGPGTCVSADGTLVISVAGCSNCGVGHDAAGGYAESSDPE</sequence>
<dbReference type="InterPro" id="IPR009836">
    <property type="entry name" value="GRDP-like"/>
</dbReference>
<accession>A0A409YR60</accession>
<dbReference type="PANTHER" id="PTHR34365:SF7">
    <property type="entry name" value="GLYCINE-RICH DOMAIN-CONTAINING PROTEIN 1"/>
    <property type="match status" value="1"/>
</dbReference>
<evidence type="ECO:0000313" key="1">
    <source>
        <dbReference type="EMBL" id="PPR05483.1"/>
    </source>
</evidence>
<comment type="caution">
    <text evidence="1">The sequence shown here is derived from an EMBL/GenBank/DDBJ whole genome shotgun (WGS) entry which is preliminary data.</text>
</comment>
<dbReference type="Proteomes" id="UP000284706">
    <property type="component" value="Unassembled WGS sequence"/>
</dbReference>